<dbReference type="GO" id="GO:0016459">
    <property type="term" value="C:myosin complex"/>
    <property type="evidence" value="ECO:0007669"/>
    <property type="project" value="UniProtKB-KW"/>
</dbReference>
<organism evidence="11 12">
    <name type="scientific">Scyliorhinus torazame</name>
    <name type="common">Cloudy catshark</name>
    <name type="synonym">Catulus torazame</name>
    <dbReference type="NCBI Taxonomy" id="75743"/>
    <lineage>
        <taxon>Eukaryota</taxon>
        <taxon>Metazoa</taxon>
        <taxon>Chordata</taxon>
        <taxon>Craniata</taxon>
        <taxon>Vertebrata</taxon>
        <taxon>Chondrichthyes</taxon>
        <taxon>Elasmobranchii</taxon>
        <taxon>Galeomorphii</taxon>
        <taxon>Galeoidea</taxon>
        <taxon>Carcharhiniformes</taxon>
        <taxon>Scyliorhinidae</taxon>
        <taxon>Scyliorhinus</taxon>
    </lineage>
</organism>
<gene>
    <name evidence="11" type="ORF">scyTo_0021282</name>
</gene>
<keyword evidence="7 8" id="KW-0009">Actin-binding</keyword>
<feature type="domain" description="Myosin motor" evidence="9">
    <location>
        <begin position="86"/>
        <end position="122"/>
    </location>
</feature>
<keyword evidence="4" id="KW-0175">Coiled coil</keyword>
<feature type="domain" description="Myosin N-terminal SH3-like" evidence="10">
    <location>
        <begin position="33"/>
        <end position="82"/>
    </location>
</feature>
<protein>
    <recommendedName>
        <fullName evidence="13">Myosin N-terminal SH3-like domain-containing protein</fullName>
    </recommendedName>
</protein>
<evidence type="ECO:0000256" key="7">
    <source>
        <dbReference type="ARBA" id="ARBA00023203"/>
    </source>
</evidence>
<dbReference type="OMA" id="MECENNP"/>
<dbReference type="STRING" id="75743.A0A401Q1N4"/>
<dbReference type="PROSITE" id="PS51844">
    <property type="entry name" value="SH3_LIKE"/>
    <property type="match status" value="1"/>
</dbReference>
<name>A0A401Q1N4_SCYTO</name>
<evidence type="ECO:0000256" key="6">
    <source>
        <dbReference type="ARBA" id="ARBA00023175"/>
    </source>
</evidence>
<dbReference type="PROSITE" id="PS51456">
    <property type="entry name" value="MYOSIN_MOTOR"/>
    <property type="match status" value="1"/>
</dbReference>
<dbReference type="SUPFAM" id="SSF52540">
    <property type="entry name" value="P-loop containing nucleoside triphosphate hydrolases"/>
    <property type="match status" value="1"/>
</dbReference>
<keyword evidence="5 8" id="KW-0518">Myosin</keyword>
<dbReference type="AlphaFoldDB" id="A0A401Q1N4"/>
<evidence type="ECO:0000313" key="12">
    <source>
        <dbReference type="Proteomes" id="UP000288216"/>
    </source>
</evidence>
<proteinExistence type="inferred from homology"/>
<dbReference type="OrthoDB" id="10055605at2759"/>
<accession>A0A401Q1N4</accession>
<evidence type="ECO:0000256" key="3">
    <source>
        <dbReference type="ARBA" id="ARBA00022840"/>
    </source>
</evidence>
<evidence type="ECO:0000259" key="10">
    <source>
        <dbReference type="PROSITE" id="PS51844"/>
    </source>
</evidence>
<comment type="caution">
    <text evidence="11">The sequence shown here is derived from an EMBL/GenBank/DDBJ whole genome shotgun (WGS) entry which is preliminary data.</text>
</comment>
<evidence type="ECO:0000256" key="5">
    <source>
        <dbReference type="ARBA" id="ARBA00023123"/>
    </source>
</evidence>
<evidence type="ECO:0000256" key="1">
    <source>
        <dbReference type="ARBA" id="ARBA00008314"/>
    </source>
</evidence>
<dbReference type="InterPro" id="IPR008989">
    <property type="entry name" value="Myosin_S1_N"/>
</dbReference>
<comment type="similarity">
    <text evidence="1 8">Belongs to the TRAFAC class myosin-kinesin ATPase superfamily. Myosin family.</text>
</comment>
<dbReference type="Gene3D" id="2.30.30.360">
    <property type="entry name" value="Myosin S1 fragment, N-terminal"/>
    <property type="match status" value="1"/>
</dbReference>
<dbReference type="EMBL" id="BFAA01018580">
    <property type="protein sequence ID" value="GCB79317.1"/>
    <property type="molecule type" value="Genomic_DNA"/>
</dbReference>
<dbReference type="FunFam" id="2.30.30.360:FF:000001">
    <property type="entry name" value="Myosin heavy chain"/>
    <property type="match status" value="1"/>
</dbReference>
<dbReference type="InterPro" id="IPR004009">
    <property type="entry name" value="SH3_Myosin"/>
</dbReference>
<evidence type="ECO:0000256" key="8">
    <source>
        <dbReference type="PROSITE-ProRule" id="PRU00782"/>
    </source>
</evidence>
<dbReference type="GO" id="GO:0003774">
    <property type="term" value="F:cytoskeletal motor activity"/>
    <property type="evidence" value="ECO:0007669"/>
    <property type="project" value="InterPro"/>
</dbReference>
<dbReference type="Pfam" id="PF02736">
    <property type="entry name" value="Myosin_N"/>
    <property type="match status" value="1"/>
</dbReference>
<keyword evidence="2" id="KW-0547">Nucleotide-binding</keyword>
<dbReference type="GO" id="GO:0005524">
    <property type="term" value="F:ATP binding"/>
    <property type="evidence" value="ECO:0007669"/>
    <property type="project" value="UniProtKB-KW"/>
</dbReference>
<dbReference type="GO" id="GO:0051015">
    <property type="term" value="F:actin filament binding"/>
    <property type="evidence" value="ECO:0007669"/>
    <property type="project" value="InterPro"/>
</dbReference>
<evidence type="ECO:0000259" key="9">
    <source>
        <dbReference type="PROSITE" id="PS51456"/>
    </source>
</evidence>
<sequence>MDKVVDLSIFGEAALYLRNSPAQLKEIRNVPFDSKKKIWVPDKKEVYIEAEVKERSNGKIIAETVAGETVTVKEGEAQEMNPPKFALVEDIAMLTHLNEASVLHNLRQRYSNWLIYVSTRIA</sequence>
<dbReference type="Proteomes" id="UP000288216">
    <property type="component" value="Unassembled WGS sequence"/>
</dbReference>
<comment type="caution">
    <text evidence="8">Lacks conserved residue(s) required for the propagation of feature annotation.</text>
</comment>
<keyword evidence="3" id="KW-0067">ATP-binding</keyword>
<dbReference type="InterPro" id="IPR036961">
    <property type="entry name" value="Kinesin_motor_dom_sf"/>
</dbReference>
<dbReference type="Gene3D" id="3.40.850.10">
    <property type="entry name" value="Kinesin motor domain"/>
    <property type="match status" value="1"/>
</dbReference>
<evidence type="ECO:0008006" key="13">
    <source>
        <dbReference type="Google" id="ProtNLM"/>
    </source>
</evidence>
<dbReference type="InterPro" id="IPR001609">
    <property type="entry name" value="Myosin_head_motor_dom-like"/>
</dbReference>
<dbReference type="InterPro" id="IPR027417">
    <property type="entry name" value="P-loop_NTPase"/>
</dbReference>
<keyword evidence="6" id="KW-0505">Motor protein</keyword>
<evidence type="ECO:0000313" key="11">
    <source>
        <dbReference type="EMBL" id="GCB79317.1"/>
    </source>
</evidence>
<reference evidence="11 12" key="1">
    <citation type="journal article" date="2018" name="Nat. Ecol. Evol.">
        <title>Shark genomes provide insights into elasmobranch evolution and the origin of vertebrates.</title>
        <authorList>
            <person name="Hara Y"/>
            <person name="Yamaguchi K"/>
            <person name="Onimaru K"/>
            <person name="Kadota M"/>
            <person name="Koyanagi M"/>
            <person name="Keeley SD"/>
            <person name="Tatsumi K"/>
            <person name="Tanaka K"/>
            <person name="Motone F"/>
            <person name="Kageyama Y"/>
            <person name="Nozu R"/>
            <person name="Adachi N"/>
            <person name="Nishimura O"/>
            <person name="Nakagawa R"/>
            <person name="Tanegashima C"/>
            <person name="Kiyatake I"/>
            <person name="Matsumoto R"/>
            <person name="Murakumo K"/>
            <person name="Nishida K"/>
            <person name="Terakita A"/>
            <person name="Kuratani S"/>
            <person name="Sato K"/>
            <person name="Hyodo S Kuraku.S."/>
        </authorList>
    </citation>
    <scope>NUCLEOTIDE SEQUENCE [LARGE SCALE GENOMIC DNA]</scope>
</reference>
<evidence type="ECO:0000256" key="2">
    <source>
        <dbReference type="ARBA" id="ARBA00022741"/>
    </source>
</evidence>
<keyword evidence="12" id="KW-1185">Reference proteome</keyword>
<evidence type="ECO:0000256" key="4">
    <source>
        <dbReference type="ARBA" id="ARBA00023054"/>
    </source>
</evidence>